<dbReference type="Proteomes" id="UP000095287">
    <property type="component" value="Unplaced"/>
</dbReference>
<protein>
    <submittedName>
        <fullName evidence="2">Transposase</fullName>
    </submittedName>
</protein>
<dbReference type="WBParaSite" id="L893_g34113.t1">
    <property type="protein sequence ID" value="L893_g34113.t1"/>
    <property type="gene ID" value="L893_g34113"/>
</dbReference>
<evidence type="ECO:0000313" key="2">
    <source>
        <dbReference type="WBParaSite" id="L893_g34113.t1"/>
    </source>
</evidence>
<keyword evidence="1" id="KW-1185">Reference proteome</keyword>
<proteinExistence type="predicted"/>
<dbReference type="AlphaFoldDB" id="A0A1I8A8N0"/>
<evidence type="ECO:0000313" key="1">
    <source>
        <dbReference type="Proteomes" id="UP000095287"/>
    </source>
</evidence>
<name>A0A1I8A8N0_9BILA</name>
<reference evidence="2" key="1">
    <citation type="submission" date="2016-11" db="UniProtKB">
        <authorList>
            <consortium name="WormBaseParasite"/>
        </authorList>
    </citation>
    <scope>IDENTIFICATION</scope>
</reference>
<organism evidence="1 2">
    <name type="scientific">Steinernema glaseri</name>
    <dbReference type="NCBI Taxonomy" id="37863"/>
    <lineage>
        <taxon>Eukaryota</taxon>
        <taxon>Metazoa</taxon>
        <taxon>Ecdysozoa</taxon>
        <taxon>Nematoda</taxon>
        <taxon>Chromadorea</taxon>
        <taxon>Rhabditida</taxon>
        <taxon>Tylenchina</taxon>
        <taxon>Panagrolaimomorpha</taxon>
        <taxon>Strongyloidoidea</taxon>
        <taxon>Steinernematidae</taxon>
        <taxon>Steinernema</taxon>
    </lineage>
</organism>
<accession>A0A1I8A8N0</accession>
<sequence>MTSLCGLRPHVHTQQPPLLRVITDQTFRIRKSCPEPFSALPTALPPCLFVSPRSATETGLPCPPRLGGQGGQRRGDDPDRFGYMRKEAVAKGDDVAAPRKGRHDAAKHARTAKRQCPGKWIIHAVGVLNGDKCQLLGFVETFPARPDGTLAYRLHYTLIS</sequence>